<dbReference type="InterPro" id="IPR029242">
    <property type="entry name" value="MLANA"/>
</dbReference>
<reference evidence="3" key="1">
    <citation type="journal article" date="2023" name="Science">
        <title>Genome structures resolve the early diversification of teleost fishes.</title>
        <authorList>
            <person name="Parey E."/>
            <person name="Louis A."/>
            <person name="Montfort J."/>
            <person name="Bouchez O."/>
            <person name="Roques C."/>
            <person name="Iampietro C."/>
            <person name="Lluch J."/>
            <person name="Castinel A."/>
            <person name="Donnadieu C."/>
            <person name="Desvignes T."/>
            <person name="Floi Bucao C."/>
            <person name="Jouanno E."/>
            <person name="Wen M."/>
            <person name="Mejri S."/>
            <person name="Dirks R."/>
            <person name="Jansen H."/>
            <person name="Henkel C."/>
            <person name="Chen W.J."/>
            <person name="Zahm M."/>
            <person name="Cabau C."/>
            <person name="Klopp C."/>
            <person name="Thompson A.W."/>
            <person name="Robinson-Rechavi M."/>
            <person name="Braasch I."/>
            <person name="Lecointre G."/>
            <person name="Bobe J."/>
            <person name="Postlethwait J.H."/>
            <person name="Berthelot C."/>
            <person name="Roest Crollius H."/>
            <person name="Guiguen Y."/>
        </authorList>
    </citation>
    <scope>NUCLEOTIDE SEQUENCE</scope>
    <source>
        <strain evidence="3">Concon-B</strain>
    </source>
</reference>
<protein>
    <recommendedName>
        <fullName evidence="5">Melanoma antigen recognized by T-cells 1</fullName>
    </recommendedName>
</protein>
<evidence type="ECO:0008006" key="5">
    <source>
        <dbReference type="Google" id="ProtNLM"/>
    </source>
</evidence>
<evidence type="ECO:0000313" key="4">
    <source>
        <dbReference type="Proteomes" id="UP001152803"/>
    </source>
</evidence>
<gene>
    <name evidence="3" type="ORF">COCON_G00162880</name>
</gene>
<dbReference type="OrthoDB" id="9946040at2759"/>
<name>A0A9Q1D6Y5_CONCO</name>
<dbReference type="AlphaFoldDB" id="A0A9Q1D6Y5"/>
<evidence type="ECO:0000256" key="2">
    <source>
        <dbReference type="SAM" id="Phobius"/>
    </source>
</evidence>
<dbReference type="Pfam" id="PF14991">
    <property type="entry name" value="MLANA"/>
    <property type="match status" value="1"/>
</dbReference>
<dbReference type="PANTHER" id="PTHR15305">
    <property type="entry name" value="MELANOMA ANTIGEN RECOGNIZED BY T-CELLS 1"/>
    <property type="match status" value="1"/>
</dbReference>
<accession>A0A9Q1D6Y5</accession>
<proteinExistence type="predicted"/>
<keyword evidence="2" id="KW-0812">Transmembrane</keyword>
<organism evidence="3 4">
    <name type="scientific">Conger conger</name>
    <name type="common">Conger eel</name>
    <name type="synonym">Muraena conger</name>
    <dbReference type="NCBI Taxonomy" id="82655"/>
    <lineage>
        <taxon>Eukaryota</taxon>
        <taxon>Metazoa</taxon>
        <taxon>Chordata</taxon>
        <taxon>Craniata</taxon>
        <taxon>Vertebrata</taxon>
        <taxon>Euteleostomi</taxon>
        <taxon>Actinopterygii</taxon>
        <taxon>Neopterygii</taxon>
        <taxon>Teleostei</taxon>
        <taxon>Anguilliformes</taxon>
        <taxon>Congridae</taxon>
        <taxon>Conger</taxon>
    </lineage>
</organism>
<feature type="transmembrane region" description="Helical" evidence="2">
    <location>
        <begin position="54"/>
        <end position="75"/>
    </location>
</feature>
<keyword evidence="2" id="KW-0472">Membrane</keyword>
<keyword evidence="2" id="KW-1133">Transmembrane helix</keyword>
<dbReference type="Proteomes" id="UP001152803">
    <property type="component" value="Unassembled WGS sequence"/>
</dbReference>
<feature type="region of interest" description="Disordered" evidence="1">
    <location>
        <begin position="125"/>
        <end position="146"/>
    </location>
</feature>
<dbReference type="EMBL" id="JAFJMO010000012">
    <property type="protein sequence ID" value="KAJ8260565.1"/>
    <property type="molecule type" value="Genomic_DNA"/>
</dbReference>
<sequence length="146" mass="15877">MNSVWSLEASVLPNLIIQFCPDNLILRGDIMPRGDFDVRFASRGGGSYVRAEEAVGIVLLVIILAALLIIGCWYYRRRSGYKMIRAQNAGQSWRTMVTSGQYSGGGEAAENKVALSEFSDLQHVAPNAPPAYENISSGPSPPPYSP</sequence>
<evidence type="ECO:0000313" key="3">
    <source>
        <dbReference type="EMBL" id="KAJ8260565.1"/>
    </source>
</evidence>
<comment type="caution">
    <text evidence="3">The sequence shown here is derived from an EMBL/GenBank/DDBJ whole genome shotgun (WGS) entry which is preliminary data.</text>
</comment>
<dbReference type="PANTHER" id="PTHR15305:SF0">
    <property type="entry name" value="MELANOMA ANTIGEN RECOGNIZED BY T-CELLS 1"/>
    <property type="match status" value="1"/>
</dbReference>
<keyword evidence="4" id="KW-1185">Reference proteome</keyword>
<evidence type="ECO:0000256" key="1">
    <source>
        <dbReference type="SAM" id="MobiDB-lite"/>
    </source>
</evidence>
<dbReference type="GO" id="GO:0042470">
    <property type="term" value="C:melanosome"/>
    <property type="evidence" value="ECO:0007669"/>
    <property type="project" value="InterPro"/>
</dbReference>